<proteinExistence type="predicted"/>
<evidence type="ECO:0000313" key="1">
    <source>
        <dbReference type="EMBL" id="RDK92205.1"/>
    </source>
</evidence>
<organism evidence="1 2">
    <name type="scientific">Enterobacillus tribolii</name>
    <dbReference type="NCBI Taxonomy" id="1487935"/>
    <lineage>
        <taxon>Bacteria</taxon>
        <taxon>Pseudomonadati</taxon>
        <taxon>Pseudomonadota</taxon>
        <taxon>Gammaproteobacteria</taxon>
        <taxon>Enterobacterales</taxon>
        <taxon>Hafniaceae</taxon>
        <taxon>Enterobacillus</taxon>
    </lineage>
</organism>
<reference evidence="1 2" key="1">
    <citation type="submission" date="2018-07" db="EMBL/GenBank/DDBJ databases">
        <title>Genomic Encyclopedia of Type Strains, Phase IV (KMG-IV): sequencing the most valuable type-strain genomes for metagenomic binning, comparative biology and taxonomic classification.</title>
        <authorList>
            <person name="Goeker M."/>
        </authorList>
    </citation>
    <scope>NUCLEOTIDE SEQUENCE [LARGE SCALE GENOMIC DNA]</scope>
    <source>
        <strain evidence="1 2">DSM 103736</strain>
    </source>
</reference>
<protein>
    <submittedName>
        <fullName evidence="1">Uncharacterized protein</fullName>
    </submittedName>
</protein>
<dbReference type="EMBL" id="QRAP01000004">
    <property type="protein sequence ID" value="RDK92205.1"/>
    <property type="molecule type" value="Genomic_DNA"/>
</dbReference>
<gene>
    <name evidence="1" type="ORF">C8D90_104366</name>
</gene>
<name>A0A370QSK9_9GAMM</name>
<accession>A0A370QSK9</accession>
<dbReference type="AlphaFoldDB" id="A0A370QSK9"/>
<evidence type="ECO:0000313" key="2">
    <source>
        <dbReference type="Proteomes" id="UP000254848"/>
    </source>
</evidence>
<sequence length="42" mass="4775">MIEFTNEWLIIKFAGEWLMPCTTAIILNQTGLNSLPECVFSV</sequence>
<keyword evidence="2" id="KW-1185">Reference proteome</keyword>
<dbReference type="Proteomes" id="UP000254848">
    <property type="component" value="Unassembled WGS sequence"/>
</dbReference>
<comment type="caution">
    <text evidence="1">The sequence shown here is derived from an EMBL/GenBank/DDBJ whole genome shotgun (WGS) entry which is preliminary data.</text>
</comment>